<dbReference type="InterPro" id="IPR015391">
    <property type="entry name" value="SurA_N"/>
</dbReference>
<dbReference type="GO" id="GO:0003755">
    <property type="term" value="F:peptidyl-prolyl cis-trans isomerase activity"/>
    <property type="evidence" value="ECO:0007669"/>
    <property type="project" value="UniProtKB-EC"/>
</dbReference>
<organism evidence="9 10">
    <name type="scientific">Avibacterium paragallinarum</name>
    <name type="common">Haemophilus gallinarum</name>
    <dbReference type="NCBI Taxonomy" id="728"/>
    <lineage>
        <taxon>Bacteria</taxon>
        <taxon>Pseudomonadati</taxon>
        <taxon>Pseudomonadota</taxon>
        <taxon>Gammaproteobacteria</taxon>
        <taxon>Pasteurellales</taxon>
        <taxon>Pasteurellaceae</taxon>
        <taxon>Avibacterium</taxon>
    </lineage>
</organism>
<gene>
    <name evidence="9" type="ORF">M5S25_03730</name>
</gene>
<reference evidence="9 10" key="1">
    <citation type="journal article" date="2022" name="Front. Microbiol.">
        <title>Commensal bacteria contribute to the growth of multidrug-resistant Avibacterium paragallinarum in chickens.</title>
        <authorList>
            <person name="Zhu J."/>
            <person name="Chen Y."/>
            <person name="Wu Y."/>
            <person name="Wang Y."/>
            <person name="Zhu K."/>
        </authorList>
    </citation>
    <scope>NUCLEOTIDE SEQUENCE [LARGE SCALE GENOMIC DNA]</scope>
    <source>
        <strain evidence="9 10">AV12</strain>
    </source>
</reference>
<feature type="chain" id="PRO_5047535199" evidence="7">
    <location>
        <begin position="26"/>
        <end position="314"/>
    </location>
</feature>
<dbReference type="SUPFAM" id="SSF54534">
    <property type="entry name" value="FKBP-like"/>
    <property type="match status" value="1"/>
</dbReference>
<keyword evidence="2" id="KW-0574">Periplasm</keyword>
<dbReference type="SUPFAM" id="SSF109998">
    <property type="entry name" value="Triger factor/SurA peptide-binding domain-like"/>
    <property type="match status" value="1"/>
</dbReference>
<keyword evidence="10" id="KW-1185">Reference proteome</keyword>
<dbReference type="RefSeq" id="WP_194750782.1">
    <property type="nucleotide sequence ID" value="NZ_JACEWB010000005.1"/>
</dbReference>
<dbReference type="InterPro" id="IPR027304">
    <property type="entry name" value="Trigger_fact/SurA_dom_sf"/>
</dbReference>
<dbReference type="EC" id="5.2.1.8" evidence="9"/>
<dbReference type="InterPro" id="IPR023058">
    <property type="entry name" value="PPIase_PpiC_CS"/>
</dbReference>
<dbReference type="EMBL" id="JAMDKS010000005">
    <property type="protein sequence ID" value="MEE6112315.1"/>
    <property type="molecule type" value="Genomic_DNA"/>
</dbReference>
<evidence type="ECO:0000256" key="2">
    <source>
        <dbReference type="ARBA" id="ARBA00022764"/>
    </source>
</evidence>
<dbReference type="InterPro" id="IPR046357">
    <property type="entry name" value="PPIase_dom_sf"/>
</dbReference>
<dbReference type="Pfam" id="PF09312">
    <property type="entry name" value="SurA_N"/>
    <property type="match status" value="1"/>
</dbReference>
<dbReference type="PROSITE" id="PS50198">
    <property type="entry name" value="PPIC_PPIASE_2"/>
    <property type="match status" value="1"/>
</dbReference>
<evidence type="ECO:0000256" key="3">
    <source>
        <dbReference type="ARBA" id="ARBA00023110"/>
    </source>
</evidence>
<evidence type="ECO:0000256" key="5">
    <source>
        <dbReference type="ARBA" id="ARBA00023235"/>
    </source>
</evidence>
<name>A0ABU7QNP7_AVIPA</name>
<keyword evidence="3 6" id="KW-0697">Rotamase</keyword>
<feature type="domain" description="PpiC" evidence="8">
    <location>
        <begin position="169"/>
        <end position="269"/>
    </location>
</feature>
<keyword evidence="4" id="KW-0143">Chaperone</keyword>
<evidence type="ECO:0000259" key="8">
    <source>
        <dbReference type="PROSITE" id="PS50198"/>
    </source>
</evidence>
<evidence type="ECO:0000256" key="4">
    <source>
        <dbReference type="ARBA" id="ARBA00023186"/>
    </source>
</evidence>
<dbReference type="Gene3D" id="1.10.4030.10">
    <property type="entry name" value="Porin chaperone SurA, peptide-binding domain"/>
    <property type="match status" value="1"/>
</dbReference>
<dbReference type="Gene3D" id="3.10.50.40">
    <property type="match status" value="1"/>
</dbReference>
<keyword evidence="1 7" id="KW-0732">Signal</keyword>
<dbReference type="PANTHER" id="PTHR47637:SF1">
    <property type="entry name" value="CHAPERONE SURA"/>
    <property type="match status" value="1"/>
</dbReference>
<evidence type="ECO:0000256" key="6">
    <source>
        <dbReference type="PROSITE-ProRule" id="PRU00278"/>
    </source>
</evidence>
<dbReference type="Proteomes" id="UP001352533">
    <property type="component" value="Unassembled WGS sequence"/>
</dbReference>
<keyword evidence="5 6" id="KW-0413">Isomerase</keyword>
<protein>
    <submittedName>
        <fullName evidence="9">Peptidylprolyl isomerase</fullName>
        <ecNumber evidence="9">5.2.1.8</ecNumber>
    </submittedName>
</protein>
<evidence type="ECO:0000313" key="10">
    <source>
        <dbReference type="Proteomes" id="UP001352533"/>
    </source>
</evidence>
<accession>A0ABU7QNP7</accession>
<feature type="signal peptide" evidence="7">
    <location>
        <begin position="1"/>
        <end position="25"/>
    </location>
</feature>
<sequence length="314" mass="34630">MKLLKIKNLFLSAIALFAVAVTAQAEERVVATVNGVPILESQVRGALGKRANTSGNRQAALNSIIDEILVQQAIQNSGVKVSSAQVDRVIEGIAAQNGLTFGQLLDALDYQGISYPQFRQQIANQLLMGEVRNKVIGESIGVNQEEVQALGQKLLQQARAQGTEKKVMGTEYKVRHILLKLNPLLNDAQAKAELNKVRSEIQSGKTTFADAALLYSKDYLSGANGGNLGFAFPEAYVPPFAKTVQTTKKGTISAPFKTEFGWHILEVTDTRQGDRTQQAYMQKAYQQLINEQIQTYSKDWLVALRKQANIQYFR</sequence>
<dbReference type="Pfam" id="PF00639">
    <property type="entry name" value="Rotamase"/>
    <property type="match status" value="1"/>
</dbReference>
<evidence type="ECO:0000313" key="9">
    <source>
        <dbReference type="EMBL" id="MEE6112315.1"/>
    </source>
</evidence>
<dbReference type="PROSITE" id="PS01096">
    <property type="entry name" value="PPIC_PPIASE_1"/>
    <property type="match status" value="1"/>
</dbReference>
<evidence type="ECO:0000256" key="7">
    <source>
        <dbReference type="SAM" id="SignalP"/>
    </source>
</evidence>
<dbReference type="InterPro" id="IPR000297">
    <property type="entry name" value="PPIase_PpiC"/>
</dbReference>
<comment type="caution">
    <text evidence="9">The sequence shown here is derived from an EMBL/GenBank/DDBJ whole genome shotgun (WGS) entry which is preliminary data.</text>
</comment>
<dbReference type="PANTHER" id="PTHR47637">
    <property type="entry name" value="CHAPERONE SURA"/>
    <property type="match status" value="1"/>
</dbReference>
<dbReference type="InterPro" id="IPR050280">
    <property type="entry name" value="OMP_Chaperone_SurA"/>
</dbReference>
<proteinExistence type="predicted"/>
<evidence type="ECO:0000256" key="1">
    <source>
        <dbReference type="ARBA" id="ARBA00022729"/>
    </source>
</evidence>